<name>H6RGE6_9BACT</name>
<reference evidence="1" key="1">
    <citation type="journal article" date="2012" name="Environ. Microbiol.">
        <title>Genomic content of uncultured Bacteroidetes from contrasting oceanic provinces in the North Atlantic Ocean.</title>
        <authorList>
            <person name="Gomez-Pereira P.R."/>
            <person name="Schuler M."/>
            <person name="Fuchs B.M."/>
            <person name="Bennke C."/>
            <person name="Teeling H."/>
            <person name="Waldmann J."/>
            <person name="Richter M."/>
            <person name="Barbe V."/>
            <person name="Bataille E."/>
            <person name="Glockner F.O."/>
            <person name="Amann R."/>
        </authorList>
    </citation>
    <scope>NUCLEOTIDE SEQUENCE</scope>
</reference>
<dbReference type="EMBL" id="FO117598">
    <property type="protein sequence ID" value="CCG00107.1"/>
    <property type="molecule type" value="Genomic_DNA"/>
</dbReference>
<protein>
    <submittedName>
        <fullName evidence="1">Uncharacterized protein</fullName>
    </submittedName>
</protein>
<evidence type="ECO:0000313" key="1">
    <source>
        <dbReference type="EMBL" id="CCG00107.1"/>
    </source>
</evidence>
<organism evidence="1">
    <name type="scientific">uncultured Flavobacteriia bacterium</name>
    <dbReference type="NCBI Taxonomy" id="212695"/>
    <lineage>
        <taxon>Bacteria</taxon>
        <taxon>Pseudomonadati</taxon>
        <taxon>Bacteroidota</taxon>
        <taxon>Flavobacteriia</taxon>
        <taxon>environmental samples</taxon>
    </lineage>
</organism>
<proteinExistence type="predicted"/>
<sequence>MANIRLASKFDVSVAYGKLKVPVVINRDIPKRQTLPNPPPRKINR</sequence>
<accession>H6RGE6</accession>
<dbReference type="AlphaFoldDB" id="H6RGE6"/>
<reference evidence="1" key="2">
    <citation type="submission" date="2012-02" db="EMBL/GenBank/DDBJ databases">
        <authorList>
            <person name="Genoscope - CEA"/>
        </authorList>
    </citation>
    <scope>NUCLEOTIDE SEQUENCE</scope>
</reference>
<gene>
    <name evidence="1" type="ORF">VIS_S3CIB80028</name>
</gene>